<dbReference type="Proteomes" id="UP000287651">
    <property type="component" value="Unassembled WGS sequence"/>
</dbReference>
<accession>A0A426YDM0</accession>
<feature type="region of interest" description="Disordered" evidence="1">
    <location>
        <begin position="144"/>
        <end position="207"/>
    </location>
</feature>
<organism evidence="2 3">
    <name type="scientific">Ensete ventricosum</name>
    <name type="common">Abyssinian banana</name>
    <name type="synonym">Musa ensete</name>
    <dbReference type="NCBI Taxonomy" id="4639"/>
    <lineage>
        <taxon>Eukaryota</taxon>
        <taxon>Viridiplantae</taxon>
        <taxon>Streptophyta</taxon>
        <taxon>Embryophyta</taxon>
        <taxon>Tracheophyta</taxon>
        <taxon>Spermatophyta</taxon>
        <taxon>Magnoliopsida</taxon>
        <taxon>Liliopsida</taxon>
        <taxon>Zingiberales</taxon>
        <taxon>Musaceae</taxon>
        <taxon>Ensete</taxon>
    </lineage>
</organism>
<reference evidence="2 3" key="1">
    <citation type="journal article" date="2014" name="Agronomy (Basel)">
        <title>A Draft Genome Sequence for Ensete ventricosum, the Drought-Tolerant Tree Against Hunger.</title>
        <authorList>
            <person name="Harrison J."/>
            <person name="Moore K.A."/>
            <person name="Paszkiewicz K."/>
            <person name="Jones T."/>
            <person name="Grant M."/>
            <person name="Ambacheew D."/>
            <person name="Muzemil S."/>
            <person name="Studholme D.J."/>
        </authorList>
    </citation>
    <scope>NUCLEOTIDE SEQUENCE [LARGE SCALE GENOMIC DNA]</scope>
</reference>
<protein>
    <submittedName>
        <fullName evidence="2">Uncharacterized protein</fullName>
    </submittedName>
</protein>
<evidence type="ECO:0000313" key="2">
    <source>
        <dbReference type="EMBL" id="RRT49835.1"/>
    </source>
</evidence>
<sequence length="224" mass="25082">MVAIEGRRRAAKLVSRLRLQSKRGAAARGRVAAATSGSCEKEVAAITERRVRLRLRSKRRGGRWQRWLGREAVVERSSSRGAGWLGIRRKIWMREDGCKKKGDGDWKRRSRLRLAGSRGGRWRWQRPKKAVMAVAIAEEDGRWQRQVAATGGSGKDDDNDDDDDSGVDGKGSSYGITAGAPKITALIPTNRTPQDSIVDGDEKRRINDHFERIRPLRSLRGDIS</sequence>
<dbReference type="AlphaFoldDB" id="A0A426YDM0"/>
<gene>
    <name evidence="2" type="ORF">B296_00015345</name>
</gene>
<dbReference type="EMBL" id="AMZH03013097">
    <property type="protein sequence ID" value="RRT49835.1"/>
    <property type="molecule type" value="Genomic_DNA"/>
</dbReference>
<evidence type="ECO:0000313" key="3">
    <source>
        <dbReference type="Proteomes" id="UP000287651"/>
    </source>
</evidence>
<evidence type="ECO:0000256" key="1">
    <source>
        <dbReference type="SAM" id="MobiDB-lite"/>
    </source>
</evidence>
<proteinExistence type="predicted"/>
<feature type="compositionally biased region" description="Acidic residues" evidence="1">
    <location>
        <begin position="157"/>
        <end position="166"/>
    </location>
</feature>
<name>A0A426YDM0_ENSVE</name>
<comment type="caution">
    <text evidence="2">The sequence shown here is derived from an EMBL/GenBank/DDBJ whole genome shotgun (WGS) entry which is preliminary data.</text>
</comment>